<dbReference type="OrthoDB" id="2143914at2759"/>
<name>A0A1R3GDP3_9ROSI</name>
<dbReference type="InterPro" id="IPR009057">
    <property type="entry name" value="Homeodomain-like_sf"/>
</dbReference>
<dbReference type="SMART" id="SM00717">
    <property type="entry name" value="SANT"/>
    <property type="match status" value="2"/>
</dbReference>
<comment type="subcellular location">
    <subcellularLocation>
        <location evidence="1">Nucleus</location>
    </subcellularLocation>
</comment>
<dbReference type="Proteomes" id="UP000187203">
    <property type="component" value="Unassembled WGS sequence"/>
</dbReference>
<keyword evidence="6" id="KW-0539">Nucleus</keyword>
<keyword evidence="3" id="KW-0805">Transcription regulation</keyword>
<dbReference type="InterPro" id="IPR050560">
    <property type="entry name" value="MYB_TF"/>
</dbReference>
<evidence type="ECO:0000256" key="4">
    <source>
        <dbReference type="ARBA" id="ARBA00023125"/>
    </source>
</evidence>
<dbReference type="SUPFAM" id="SSF46689">
    <property type="entry name" value="Homeodomain-like"/>
    <property type="match status" value="1"/>
</dbReference>
<keyword evidence="5" id="KW-0804">Transcription</keyword>
<feature type="domain" description="Myb-like" evidence="8">
    <location>
        <begin position="14"/>
        <end position="65"/>
    </location>
</feature>
<dbReference type="AlphaFoldDB" id="A0A1R3GDP3"/>
<feature type="domain" description="HTH myb-type" evidence="9">
    <location>
        <begin position="70"/>
        <end position="120"/>
    </location>
</feature>
<dbReference type="Pfam" id="PF13921">
    <property type="entry name" value="Myb_DNA-bind_6"/>
    <property type="match status" value="1"/>
</dbReference>
<sequence length="329" mass="37434">MGNFGGNSSSSESEKSCHRGHWRPAEDDKLEQLVEQHGPRNWNFIAQNLQGRSGKSCRLRWYNQLDPNINKKPFTEEEEEMLLTAHRIQGNKWASIARLFPGRTDNAVKNHYHVIMARRKREKLSLYSKTNPDHHHNSNKAAGAKFEGFFRPQEAQPKSDSKLGCYCSKFQVTDGKGVHVSILSSSSSNYTSSPSWLTGSSSSTITNDSSGYTCNINGFGRERKDYFKASHDYQDCYEQFVNRGSSFNNKLSDPKVVHHDDLHPHSFTFSNLGNDFGSYQDEQYCSKRGNLRKFNENQKSAPWENQGEEGSIKHKENIHLIDFLGVGIS</sequence>
<accession>A0A1R3GDP3</accession>
<dbReference type="GO" id="GO:0000978">
    <property type="term" value="F:RNA polymerase II cis-regulatory region sequence-specific DNA binding"/>
    <property type="evidence" value="ECO:0007669"/>
    <property type="project" value="TreeGrafter"/>
</dbReference>
<evidence type="ECO:0000259" key="8">
    <source>
        <dbReference type="PROSITE" id="PS50090"/>
    </source>
</evidence>
<evidence type="ECO:0000256" key="7">
    <source>
        <dbReference type="SAM" id="MobiDB-lite"/>
    </source>
</evidence>
<evidence type="ECO:0000313" key="11">
    <source>
        <dbReference type="Proteomes" id="UP000187203"/>
    </source>
</evidence>
<keyword evidence="4" id="KW-0238">DNA-binding</keyword>
<gene>
    <name evidence="10" type="ORF">COLO4_35743</name>
</gene>
<evidence type="ECO:0000313" key="10">
    <source>
        <dbReference type="EMBL" id="OMO56192.1"/>
    </source>
</evidence>
<organism evidence="10 11">
    <name type="scientific">Corchorus olitorius</name>
    <dbReference type="NCBI Taxonomy" id="93759"/>
    <lineage>
        <taxon>Eukaryota</taxon>
        <taxon>Viridiplantae</taxon>
        <taxon>Streptophyta</taxon>
        <taxon>Embryophyta</taxon>
        <taxon>Tracheophyta</taxon>
        <taxon>Spermatophyta</taxon>
        <taxon>Magnoliopsida</taxon>
        <taxon>eudicotyledons</taxon>
        <taxon>Gunneridae</taxon>
        <taxon>Pentapetalae</taxon>
        <taxon>rosids</taxon>
        <taxon>malvids</taxon>
        <taxon>Malvales</taxon>
        <taxon>Malvaceae</taxon>
        <taxon>Grewioideae</taxon>
        <taxon>Apeibeae</taxon>
        <taxon>Corchorus</taxon>
    </lineage>
</organism>
<protein>
    <submittedName>
        <fullName evidence="10">Uncharacterized protein</fullName>
    </submittedName>
</protein>
<dbReference type="PANTHER" id="PTHR45614:SF100">
    <property type="entry name" value="MYB TRANSCRIPTION FACTOR"/>
    <property type="match status" value="1"/>
</dbReference>
<dbReference type="GO" id="GO:0000981">
    <property type="term" value="F:DNA-binding transcription factor activity, RNA polymerase II-specific"/>
    <property type="evidence" value="ECO:0007669"/>
    <property type="project" value="TreeGrafter"/>
</dbReference>
<dbReference type="PROSITE" id="PS51294">
    <property type="entry name" value="HTH_MYB"/>
    <property type="match status" value="2"/>
</dbReference>
<evidence type="ECO:0000256" key="1">
    <source>
        <dbReference type="ARBA" id="ARBA00004123"/>
    </source>
</evidence>
<dbReference type="STRING" id="93759.A0A1R3GDP3"/>
<dbReference type="FunFam" id="1.10.10.60:FF:000060">
    <property type="entry name" value="MYB transcription factor"/>
    <property type="match status" value="1"/>
</dbReference>
<evidence type="ECO:0000256" key="6">
    <source>
        <dbReference type="ARBA" id="ARBA00023242"/>
    </source>
</evidence>
<reference evidence="11" key="1">
    <citation type="submission" date="2013-09" db="EMBL/GenBank/DDBJ databases">
        <title>Corchorus olitorius genome sequencing.</title>
        <authorList>
            <person name="Alam M."/>
            <person name="Haque M.S."/>
            <person name="Islam M.S."/>
            <person name="Emdad E.M."/>
            <person name="Islam M.M."/>
            <person name="Ahmed B."/>
            <person name="Halim A."/>
            <person name="Hossen Q.M.M."/>
            <person name="Hossain M.Z."/>
            <person name="Ahmed R."/>
            <person name="Khan M.M."/>
            <person name="Islam R."/>
            <person name="Rashid M.M."/>
            <person name="Khan S.A."/>
            <person name="Rahman M.S."/>
            <person name="Alam M."/>
            <person name="Yahiya A.S."/>
            <person name="Khan M.S."/>
            <person name="Azam M.S."/>
            <person name="Haque T."/>
            <person name="Lashkar M.Z.H."/>
            <person name="Akhand A.I."/>
            <person name="Morshed G."/>
            <person name="Roy S."/>
            <person name="Uddin K.S."/>
            <person name="Rabeya T."/>
            <person name="Hossain A.S."/>
            <person name="Chowdhury A."/>
            <person name="Snigdha A.R."/>
            <person name="Mortoza M.S."/>
            <person name="Matin S.A."/>
            <person name="Hoque S.M.E."/>
            <person name="Islam M.K."/>
            <person name="Roy D.K."/>
            <person name="Haider R."/>
            <person name="Moosa M.M."/>
            <person name="Elias S.M."/>
            <person name="Hasan A.M."/>
            <person name="Jahan S."/>
            <person name="Shafiuddin M."/>
            <person name="Mahmood N."/>
            <person name="Shommy N.S."/>
        </authorList>
    </citation>
    <scope>NUCLEOTIDE SEQUENCE [LARGE SCALE GENOMIC DNA]</scope>
    <source>
        <strain evidence="11">cv. O-4</strain>
    </source>
</reference>
<dbReference type="InterPro" id="IPR017930">
    <property type="entry name" value="Myb_dom"/>
</dbReference>
<dbReference type="GO" id="GO:0005634">
    <property type="term" value="C:nucleus"/>
    <property type="evidence" value="ECO:0007669"/>
    <property type="project" value="UniProtKB-SubCell"/>
</dbReference>
<dbReference type="InterPro" id="IPR001005">
    <property type="entry name" value="SANT/Myb"/>
</dbReference>
<evidence type="ECO:0000256" key="5">
    <source>
        <dbReference type="ARBA" id="ARBA00023163"/>
    </source>
</evidence>
<evidence type="ECO:0000256" key="3">
    <source>
        <dbReference type="ARBA" id="ARBA00023015"/>
    </source>
</evidence>
<dbReference type="PROSITE" id="PS50090">
    <property type="entry name" value="MYB_LIKE"/>
    <property type="match status" value="2"/>
</dbReference>
<comment type="caution">
    <text evidence="10">The sequence shown here is derived from an EMBL/GenBank/DDBJ whole genome shotgun (WGS) entry which is preliminary data.</text>
</comment>
<evidence type="ECO:0000259" key="9">
    <source>
        <dbReference type="PROSITE" id="PS51294"/>
    </source>
</evidence>
<dbReference type="PANTHER" id="PTHR45614">
    <property type="entry name" value="MYB PROTEIN-RELATED"/>
    <property type="match status" value="1"/>
</dbReference>
<feature type="domain" description="HTH myb-type" evidence="9">
    <location>
        <begin position="14"/>
        <end position="69"/>
    </location>
</feature>
<proteinExistence type="predicted"/>
<keyword evidence="2" id="KW-0677">Repeat</keyword>
<dbReference type="Gene3D" id="1.10.10.60">
    <property type="entry name" value="Homeodomain-like"/>
    <property type="match status" value="2"/>
</dbReference>
<evidence type="ECO:0000256" key="2">
    <source>
        <dbReference type="ARBA" id="ARBA00022737"/>
    </source>
</evidence>
<dbReference type="CDD" id="cd00167">
    <property type="entry name" value="SANT"/>
    <property type="match status" value="2"/>
</dbReference>
<dbReference type="EMBL" id="AWUE01022785">
    <property type="protein sequence ID" value="OMO56192.1"/>
    <property type="molecule type" value="Genomic_DNA"/>
</dbReference>
<keyword evidence="11" id="KW-1185">Reference proteome</keyword>
<feature type="region of interest" description="Disordered" evidence="7">
    <location>
        <begin position="1"/>
        <end position="22"/>
    </location>
</feature>
<feature type="compositionally biased region" description="Basic and acidic residues" evidence="7">
    <location>
        <begin position="12"/>
        <end position="22"/>
    </location>
</feature>
<feature type="domain" description="Myb-like" evidence="8">
    <location>
        <begin position="66"/>
        <end position="116"/>
    </location>
</feature>